<dbReference type="GO" id="GO:0005634">
    <property type="term" value="C:nucleus"/>
    <property type="evidence" value="ECO:0007669"/>
    <property type="project" value="TreeGrafter"/>
</dbReference>
<name>E6ZW07_SPORE</name>
<feature type="compositionally biased region" description="Basic and acidic residues" evidence="3">
    <location>
        <begin position="293"/>
        <end position="304"/>
    </location>
</feature>
<dbReference type="Pfam" id="PF08265">
    <property type="entry name" value="YL1_C"/>
    <property type="match status" value="1"/>
</dbReference>
<evidence type="ECO:0000259" key="4">
    <source>
        <dbReference type="SMART" id="SM00993"/>
    </source>
</evidence>
<reference evidence="5 6" key="1">
    <citation type="journal article" date="2010" name="Science">
        <title>Pathogenicity determinants in smut fungi revealed by genome comparison.</title>
        <authorList>
            <person name="Schirawski J."/>
            <person name="Mannhaupt G."/>
            <person name="Muench K."/>
            <person name="Brefort T."/>
            <person name="Schipper K."/>
            <person name="Doehlemann G."/>
            <person name="Di Stasio M."/>
            <person name="Roessel N."/>
            <person name="Mendoza-Mendoza A."/>
            <person name="Pester D."/>
            <person name="Mueller O."/>
            <person name="Winterberg B."/>
            <person name="Meyer E."/>
            <person name="Ghareeb H."/>
            <person name="Wollenberg T."/>
            <person name="Muensterkoetter M."/>
            <person name="Wong P."/>
            <person name="Walter M."/>
            <person name="Stukenbrock E."/>
            <person name="Gueldener U."/>
            <person name="Kahmann R."/>
        </authorList>
    </citation>
    <scope>NUCLEOTIDE SEQUENCE [LARGE SCALE GENOMIC DNA]</scope>
    <source>
        <strain evidence="6">SRZ2</strain>
    </source>
</reference>
<dbReference type="Pfam" id="PF05764">
    <property type="entry name" value="YL1"/>
    <property type="match status" value="1"/>
</dbReference>
<dbReference type="eggNOG" id="KOG2897">
    <property type="taxonomic scope" value="Eukaryota"/>
</dbReference>
<feature type="region of interest" description="Disordered" evidence="3">
    <location>
        <begin position="396"/>
        <end position="434"/>
    </location>
</feature>
<keyword evidence="6" id="KW-1185">Reference proteome</keyword>
<dbReference type="Proteomes" id="UP000008867">
    <property type="component" value="Chromosome 21"/>
</dbReference>
<sequence length="704" mass="75221">MSTARSSPSAGPSRSASPEPPAPSYRIERFDASRSTDLMVTSRARRSTAGNRLKALLDQELEKDEVFAEVENDVDFIANENDDGVDIVDSDFDRDSGDEARGGDDESAGEREIEAQEKADRLKRRAAVRGAAGVVKRPPAVRRAAPETAPPEAKRRRISFAPDQPSSSLAGSSRRRTSARAATVQSKREVESRLEEASQRRAAQPAKHVVKKKATLTQDALIAEALEVEEENRESLRRFLEQEEERRAKQRQRKERITGPFVRWVSVGLRTKVVEEVKDSGAVEKSTVGTDGKAQDKGKARENEAQAVGGVDRTGIESKQMVASTGGGSEQQRSESVPRSVLDGQQTGDGNVNKANAPASSAQPEASADSQSKDTRALDKDASGDVTMADRSAAIAQGATPTLQSPSKDSDRPLVTTTLPATLDARPTPPAPSTAALTLDPVIAARQQTALLRAPTTPTPTTSTRAAASSTYELQARTLLSVERAPSDWEWLDEHTALLGTHCTWDRFPFVPARNRPLKPRQSICAITGLPAIYKDPRTGIAYANAHAYSVIGRLLHGRYVWSGGHYEDRGRKVGGKGERGKVGVGAVPPEMGVYLDDEQEAGPGGVWGLARDAVPTAKGKEAHPPPAPKDSPSTPAARQKAPTPAPAATPQPSQTAAEKKKSKPGFDVVLTNAIAPGDEKAVLAAALSLPAGSTRSGRRVQRP</sequence>
<dbReference type="PANTHER" id="PTHR13275:SF4">
    <property type="entry name" value="VACUOLAR PROTEIN SORTING-ASSOCIATED PROTEIN 72 HOMOLOG"/>
    <property type="match status" value="1"/>
</dbReference>
<evidence type="ECO:0000256" key="1">
    <source>
        <dbReference type="ARBA" id="ARBA00006832"/>
    </source>
</evidence>
<evidence type="ECO:0000313" key="6">
    <source>
        <dbReference type="Proteomes" id="UP000008867"/>
    </source>
</evidence>
<organism evidence="5 6">
    <name type="scientific">Sporisorium reilianum (strain SRZ2)</name>
    <name type="common">Maize head smut fungus</name>
    <dbReference type="NCBI Taxonomy" id="999809"/>
    <lineage>
        <taxon>Eukaryota</taxon>
        <taxon>Fungi</taxon>
        <taxon>Dikarya</taxon>
        <taxon>Basidiomycota</taxon>
        <taxon>Ustilaginomycotina</taxon>
        <taxon>Ustilaginomycetes</taxon>
        <taxon>Ustilaginales</taxon>
        <taxon>Ustilaginaceae</taxon>
        <taxon>Sporisorium</taxon>
    </lineage>
</organism>
<accession>E6ZW07</accession>
<protein>
    <recommendedName>
        <fullName evidence="4">Vps72/YL1 C-terminal domain-containing protein</fullName>
    </recommendedName>
</protein>
<feature type="coiled-coil region" evidence="2">
    <location>
        <begin position="223"/>
        <end position="253"/>
    </location>
</feature>
<dbReference type="AlphaFoldDB" id="E6ZW07"/>
<dbReference type="EMBL" id="FQ311443">
    <property type="protein sequence ID" value="CBQ71314.1"/>
    <property type="molecule type" value="Genomic_DNA"/>
</dbReference>
<feature type="domain" description="Vps72/YL1 C-terminal" evidence="4">
    <location>
        <begin position="523"/>
        <end position="552"/>
    </location>
</feature>
<dbReference type="HOGENOM" id="CLU_029477_0_0_1"/>
<dbReference type="InterPro" id="IPR013272">
    <property type="entry name" value="Vps72/YL1_C"/>
</dbReference>
<feature type="compositionally biased region" description="Low complexity" evidence="3">
    <location>
        <begin position="631"/>
        <end position="643"/>
    </location>
</feature>
<feature type="region of interest" description="Disordered" evidence="3">
    <location>
        <begin position="277"/>
        <end position="384"/>
    </location>
</feature>
<dbReference type="PANTHER" id="PTHR13275">
    <property type="entry name" value="YL-1 PROTEIN TRANSCRIPTION FACTOR-LIKE 1"/>
    <property type="match status" value="1"/>
</dbReference>
<dbReference type="VEuPathDB" id="FungiDB:sr16662"/>
<dbReference type="OrthoDB" id="78296at2759"/>
<feature type="region of interest" description="Disordered" evidence="3">
    <location>
        <begin position="80"/>
        <end position="213"/>
    </location>
</feature>
<feature type="compositionally biased region" description="Low complexity" evidence="3">
    <location>
        <begin position="357"/>
        <end position="370"/>
    </location>
</feature>
<feature type="compositionally biased region" description="Low complexity" evidence="3">
    <location>
        <begin position="128"/>
        <end position="151"/>
    </location>
</feature>
<feature type="compositionally biased region" description="Low complexity" evidence="3">
    <location>
        <begin position="1"/>
        <end position="17"/>
    </location>
</feature>
<evidence type="ECO:0000256" key="2">
    <source>
        <dbReference type="SAM" id="Coils"/>
    </source>
</evidence>
<evidence type="ECO:0000313" key="5">
    <source>
        <dbReference type="EMBL" id="CBQ71314.1"/>
    </source>
</evidence>
<keyword evidence="2" id="KW-0175">Coiled coil</keyword>
<feature type="compositionally biased region" description="Basic and acidic residues" evidence="3">
    <location>
        <begin position="186"/>
        <end position="199"/>
    </location>
</feature>
<feature type="compositionally biased region" description="Acidic residues" evidence="3">
    <location>
        <begin position="80"/>
        <end position="90"/>
    </location>
</feature>
<evidence type="ECO:0000256" key="3">
    <source>
        <dbReference type="SAM" id="MobiDB-lite"/>
    </source>
</evidence>
<feature type="region of interest" description="Disordered" evidence="3">
    <location>
        <begin position="618"/>
        <end position="666"/>
    </location>
</feature>
<comment type="similarity">
    <text evidence="1">Belongs to the VPS72/YL1 family.</text>
</comment>
<feature type="compositionally biased region" description="Basic and acidic residues" evidence="3">
    <location>
        <begin position="91"/>
        <end position="120"/>
    </location>
</feature>
<proteinExistence type="inferred from homology"/>
<feature type="region of interest" description="Disordered" evidence="3">
    <location>
        <begin position="1"/>
        <end position="33"/>
    </location>
</feature>
<feature type="compositionally biased region" description="Polar residues" evidence="3">
    <location>
        <begin position="330"/>
        <end position="354"/>
    </location>
</feature>
<dbReference type="SMART" id="SM00993">
    <property type="entry name" value="YL1_C"/>
    <property type="match status" value="1"/>
</dbReference>
<feature type="compositionally biased region" description="Basic and acidic residues" evidence="3">
    <location>
        <begin position="371"/>
        <end position="383"/>
    </location>
</feature>
<dbReference type="InterPro" id="IPR046757">
    <property type="entry name" value="YL1_N"/>
</dbReference>
<gene>
    <name evidence="5" type="ORF">sr16662</name>
</gene>